<protein>
    <recommendedName>
        <fullName evidence="9">Leucine--tRNA ligase</fullName>
        <ecNumber evidence="9">6.1.1.4</ecNumber>
    </recommendedName>
    <alternativeName>
        <fullName evidence="9">Leucyl-tRNA synthetase</fullName>
        <shortName evidence="9">LeuRS</shortName>
    </alternativeName>
</protein>
<evidence type="ECO:0000256" key="1">
    <source>
        <dbReference type="ARBA" id="ARBA00005594"/>
    </source>
</evidence>
<keyword evidence="6 9" id="KW-0648">Protein biosynthesis</keyword>
<dbReference type="PANTHER" id="PTHR43740">
    <property type="entry name" value="LEUCYL-TRNA SYNTHETASE"/>
    <property type="match status" value="1"/>
</dbReference>
<dbReference type="EMBL" id="REFO01000014">
    <property type="protein sequence ID" value="RMA93127.1"/>
    <property type="molecule type" value="Genomic_DNA"/>
</dbReference>
<comment type="catalytic activity">
    <reaction evidence="8 9">
        <text>tRNA(Leu) + L-leucine + ATP = L-leucyl-tRNA(Leu) + AMP + diphosphate</text>
        <dbReference type="Rhea" id="RHEA:11688"/>
        <dbReference type="Rhea" id="RHEA-COMP:9613"/>
        <dbReference type="Rhea" id="RHEA-COMP:9622"/>
        <dbReference type="ChEBI" id="CHEBI:30616"/>
        <dbReference type="ChEBI" id="CHEBI:33019"/>
        <dbReference type="ChEBI" id="CHEBI:57427"/>
        <dbReference type="ChEBI" id="CHEBI:78442"/>
        <dbReference type="ChEBI" id="CHEBI:78494"/>
        <dbReference type="ChEBI" id="CHEBI:456215"/>
        <dbReference type="EC" id="6.1.1.4"/>
    </reaction>
</comment>
<gene>
    <name evidence="9" type="primary">leuS</name>
    <name evidence="16" type="ORF">CLV39_1459</name>
</gene>
<feature type="domain" description="Aminoacyl-tRNA synthetase class Ia" evidence="12">
    <location>
        <begin position="651"/>
        <end position="685"/>
    </location>
</feature>
<keyword evidence="4 9" id="KW-0547">Nucleotide-binding</keyword>
<dbReference type="InterPro" id="IPR002302">
    <property type="entry name" value="Leu-tRNA-ligase"/>
</dbReference>
<comment type="similarity">
    <text evidence="1 9 10">Belongs to the class-I aminoacyl-tRNA synthetase family.</text>
</comment>
<dbReference type="InterPro" id="IPR015413">
    <property type="entry name" value="Methionyl/Leucyl_tRNA_Synth"/>
</dbReference>
<dbReference type="PRINTS" id="PR00985">
    <property type="entry name" value="TRNASYNTHLEU"/>
</dbReference>
<dbReference type="CDD" id="cd07958">
    <property type="entry name" value="Anticodon_Ia_Leu_BEm"/>
    <property type="match status" value="1"/>
</dbReference>
<evidence type="ECO:0000313" key="16">
    <source>
        <dbReference type="EMBL" id="RMA93127.1"/>
    </source>
</evidence>
<reference evidence="16 17" key="1">
    <citation type="submission" date="2018-10" db="EMBL/GenBank/DDBJ databases">
        <title>Genomic Encyclopedia of Archaeal and Bacterial Type Strains, Phase II (KMG-II): from individual species to whole genera.</title>
        <authorList>
            <person name="Goeker M."/>
        </authorList>
    </citation>
    <scope>NUCLEOTIDE SEQUENCE [LARGE SCALE GENOMIC DNA]</scope>
    <source>
        <strain evidence="16 17">VM1</strain>
    </source>
</reference>
<dbReference type="FunFam" id="3.40.50.620:FF:000212">
    <property type="entry name" value="Leucine--tRNA ligase"/>
    <property type="match status" value="1"/>
</dbReference>
<keyword evidence="3 9" id="KW-0436">Ligase</keyword>
<keyword evidence="7 9" id="KW-0030">Aminoacyl-tRNA synthetase</keyword>
<sequence>MSAEYKFNEIENQYLKLWEENKVFKSEEKDKEKFYVLEMFPYPSGRIHMGHVRNYAIGDVINRYFRMKGKNTLHPMGWDAFGMPAENAAIKSGIHPAKWTYSNIDYMRNELKRLGFSYDWDREIATCNPDYYKWNQWIFLKMLEKGIAYRKSATVNWCPHDLTVLANEQVIEGRCWRCDTPVVQKEIPSWYLKITEYAEELLEDLKLLEGKWPDSVINMQRNWIGKSIGATINFPIDGTTQTLEVFTTRPDTIFGVTFMALAPEHPLTLELAKGTGQEEEVQAFVNKYLSMSTKDRNIVEEKEGVFTGRYAINPLTNEKIPIYTANYILWGYGTGAIMAVPAHDERDYEFAKKYNIPIKPVIKPLNKDWDFEKAPYTEEGILINSDGFDGLKSSEAKEKITKILEEKKIGYKTINYRLRDWNISRQRYWGTPIPVIYCNDCGIVPVPEEDLPVVLPENVEFTGVGNPLEKVEEFVNTTCPKCGKPAKRETDTMDTFVDSSWYFLRYCDPKNDKKPFDKEKTEYWMPVDIYIGGIEHAILHLLYSRFFVKFLRDIGLVEIKEPFSKLLTQGMVLKKWIKIEKLLEIYNISENTSLTKLYKIFNIEKEDNRTIKQFLEENHLNINDNAKLLFEKLNLPMDVLKELEEKYGKSDKMSKSKHNTVDPDEMIEKYGADTVRLYTLFAAPPSNNFDWIESGVEGTHRFLKRVWNFVMSNKDKIKDITYTKEDFKNLNEEDQKLRRKLHQTIKKVNEDITREYQFNTAIASIMELLNELTSYKGNNEKVLKEAIENLILLLSPFTPFISDKLWNEIGNEGFTINRKFPEPDEEALIEKTKEIPVQVNGKMRGKIVVPIDISEEEAVEKAVNEEAIKKWIEGKNIVKTIFIKGKILNIIVK</sequence>
<dbReference type="FunFam" id="3.40.50.620:FF:000003">
    <property type="entry name" value="Leucine--tRNA ligase"/>
    <property type="match status" value="1"/>
</dbReference>
<comment type="caution">
    <text evidence="16">The sequence shown here is derived from an EMBL/GenBank/DDBJ whole genome shotgun (WGS) entry which is preliminary data.</text>
</comment>
<keyword evidence="11" id="KW-0175">Coiled coil</keyword>
<dbReference type="InterPro" id="IPR025709">
    <property type="entry name" value="Leu_tRNA-synth_edit"/>
</dbReference>
<feature type="coiled-coil region" evidence="11">
    <location>
        <begin position="727"/>
        <end position="785"/>
    </location>
</feature>
<dbReference type="Proteomes" id="UP000280842">
    <property type="component" value="Unassembled WGS sequence"/>
</dbReference>
<dbReference type="InterPro" id="IPR014729">
    <property type="entry name" value="Rossmann-like_a/b/a_fold"/>
</dbReference>
<dbReference type="InterPro" id="IPR001412">
    <property type="entry name" value="aa-tRNA-synth_I_CS"/>
</dbReference>
<evidence type="ECO:0000256" key="4">
    <source>
        <dbReference type="ARBA" id="ARBA00022741"/>
    </source>
</evidence>
<dbReference type="SUPFAM" id="SSF50677">
    <property type="entry name" value="ValRS/IleRS/LeuRS editing domain"/>
    <property type="match status" value="1"/>
</dbReference>
<dbReference type="GO" id="GO:0005524">
    <property type="term" value="F:ATP binding"/>
    <property type="evidence" value="ECO:0007669"/>
    <property type="project" value="UniProtKB-UniRule"/>
</dbReference>
<evidence type="ECO:0000259" key="15">
    <source>
        <dbReference type="Pfam" id="PF13603"/>
    </source>
</evidence>
<dbReference type="HAMAP" id="MF_00049_B">
    <property type="entry name" value="Leu_tRNA_synth_B"/>
    <property type="match status" value="1"/>
</dbReference>
<dbReference type="EC" id="6.1.1.4" evidence="9"/>
<evidence type="ECO:0000256" key="10">
    <source>
        <dbReference type="RuleBase" id="RU363035"/>
    </source>
</evidence>
<feature type="domain" description="Leucyl-tRNA synthetase editing" evidence="15">
    <location>
        <begin position="221"/>
        <end position="404"/>
    </location>
</feature>
<dbReference type="AlphaFoldDB" id="A0A3M0B7P1"/>
<dbReference type="SUPFAM" id="SSF52374">
    <property type="entry name" value="Nucleotidylyl transferase"/>
    <property type="match status" value="1"/>
</dbReference>
<dbReference type="RefSeq" id="WP_121923566.1">
    <property type="nucleotide sequence ID" value="NZ_REFO01000014.1"/>
</dbReference>
<dbReference type="CDD" id="cd00812">
    <property type="entry name" value="LeuRS_core"/>
    <property type="match status" value="1"/>
</dbReference>
<feature type="binding site" evidence="9">
    <location>
        <position position="655"/>
    </location>
    <ligand>
        <name>ATP</name>
        <dbReference type="ChEBI" id="CHEBI:30616"/>
    </ligand>
</feature>
<evidence type="ECO:0000256" key="6">
    <source>
        <dbReference type="ARBA" id="ARBA00022917"/>
    </source>
</evidence>
<evidence type="ECO:0000259" key="14">
    <source>
        <dbReference type="Pfam" id="PF09334"/>
    </source>
</evidence>
<evidence type="ECO:0000259" key="12">
    <source>
        <dbReference type="Pfam" id="PF00133"/>
    </source>
</evidence>
<keyword evidence="5 9" id="KW-0067">ATP-binding</keyword>
<dbReference type="PROSITE" id="PS00178">
    <property type="entry name" value="AA_TRNA_LIGASE_I"/>
    <property type="match status" value="1"/>
</dbReference>
<dbReference type="InterPro" id="IPR009008">
    <property type="entry name" value="Val/Leu/Ile-tRNA-synth_edit"/>
</dbReference>
<proteinExistence type="inferred from homology"/>
<keyword evidence="17" id="KW-1185">Reference proteome</keyword>
<feature type="domain" description="Methionyl/Leucyl tRNA synthetase" evidence="14">
    <location>
        <begin position="38"/>
        <end position="179"/>
    </location>
</feature>
<evidence type="ECO:0000259" key="13">
    <source>
        <dbReference type="Pfam" id="PF08264"/>
    </source>
</evidence>
<dbReference type="FunFam" id="1.10.730.10:FF:000011">
    <property type="entry name" value="Leucine--tRNA ligase chloroplastic/mitochondrial"/>
    <property type="match status" value="1"/>
</dbReference>
<evidence type="ECO:0000256" key="11">
    <source>
        <dbReference type="SAM" id="Coils"/>
    </source>
</evidence>
<dbReference type="GO" id="GO:0004823">
    <property type="term" value="F:leucine-tRNA ligase activity"/>
    <property type="evidence" value="ECO:0007669"/>
    <property type="project" value="UniProtKB-UniRule"/>
</dbReference>
<evidence type="ECO:0000313" key="17">
    <source>
        <dbReference type="Proteomes" id="UP000280842"/>
    </source>
</evidence>
<dbReference type="Pfam" id="PF08264">
    <property type="entry name" value="Anticodon_1"/>
    <property type="match status" value="1"/>
</dbReference>
<evidence type="ECO:0000256" key="8">
    <source>
        <dbReference type="ARBA" id="ARBA00047469"/>
    </source>
</evidence>
<evidence type="ECO:0000256" key="3">
    <source>
        <dbReference type="ARBA" id="ARBA00022598"/>
    </source>
</evidence>
<name>A0A3M0B7P1_9AQUI</name>
<dbReference type="InterPro" id="IPR002300">
    <property type="entry name" value="aa-tRNA-synth_Ia"/>
</dbReference>
<organism evidence="16 17">
    <name type="scientific">Hydrogenothermus marinus</name>
    <dbReference type="NCBI Taxonomy" id="133270"/>
    <lineage>
        <taxon>Bacteria</taxon>
        <taxon>Pseudomonadati</taxon>
        <taxon>Aquificota</taxon>
        <taxon>Aquificia</taxon>
        <taxon>Aquificales</taxon>
        <taxon>Hydrogenothermaceae</taxon>
        <taxon>Hydrogenothermus</taxon>
    </lineage>
</organism>
<feature type="short sequence motif" description="'KMSKS' region" evidence="9">
    <location>
        <begin position="652"/>
        <end position="656"/>
    </location>
</feature>
<comment type="subcellular location">
    <subcellularLocation>
        <location evidence="9">Cytoplasm</location>
    </subcellularLocation>
</comment>
<evidence type="ECO:0000256" key="9">
    <source>
        <dbReference type="HAMAP-Rule" id="MF_00049"/>
    </source>
</evidence>
<feature type="short sequence motif" description="'HIGH' region" evidence="9">
    <location>
        <begin position="41"/>
        <end position="51"/>
    </location>
</feature>
<dbReference type="PANTHER" id="PTHR43740:SF2">
    <property type="entry name" value="LEUCINE--TRNA LIGASE, MITOCHONDRIAL"/>
    <property type="match status" value="1"/>
</dbReference>
<evidence type="ECO:0000256" key="5">
    <source>
        <dbReference type="ARBA" id="ARBA00022840"/>
    </source>
</evidence>
<dbReference type="Pfam" id="PF13603">
    <property type="entry name" value="tRNA-synt_1_2"/>
    <property type="match status" value="1"/>
</dbReference>
<evidence type="ECO:0000256" key="2">
    <source>
        <dbReference type="ARBA" id="ARBA00022490"/>
    </source>
</evidence>
<feature type="domain" description="Methionyl/Valyl/Leucyl/Isoleucyl-tRNA synthetase anticodon-binding" evidence="13">
    <location>
        <begin position="734"/>
        <end position="854"/>
    </location>
</feature>
<dbReference type="NCBIfam" id="TIGR00396">
    <property type="entry name" value="leuS_bact"/>
    <property type="match status" value="1"/>
</dbReference>
<dbReference type="InterPro" id="IPR009080">
    <property type="entry name" value="tRNAsynth_Ia_anticodon-bd"/>
</dbReference>
<dbReference type="GO" id="GO:0005829">
    <property type="term" value="C:cytosol"/>
    <property type="evidence" value="ECO:0007669"/>
    <property type="project" value="TreeGrafter"/>
</dbReference>
<dbReference type="OrthoDB" id="9810365at2"/>
<dbReference type="InterPro" id="IPR013155">
    <property type="entry name" value="M/V/L/I-tRNA-synth_anticd-bd"/>
</dbReference>
<accession>A0A3M0B7P1</accession>
<dbReference type="SUPFAM" id="SSF47323">
    <property type="entry name" value="Anticodon-binding domain of a subclass of class I aminoacyl-tRNA synthetases"/>
    <property type="match status" value="1"/>
</dbReference>
<dbReference type="Gene3D" id="3.40.50.620">
    <property type="entry name" value="HUPs"/>
    <property type="match status" value="2"/>
</dbReference>
<dbReference type="Pfam" id="PF09334">
    <property type="entry name" value="tRNA-synt_1g"/>
    <property type="match status" value="1"/>
</dbReference>
<dbReference type="GO" id="GO:0002161">
    <property type="term" value="F:aminoacyl-tRNA deacylase activity"/>
    <property type="evidence" value="ECO:0007669"/>
    <property type="project" value="InterPro"/>
</dbReference>
<keyword evidence="2 9" id="KW-0963">Cytoplasm</keyword>
<evidence type="ECO:0000256" key="7">
    <source>
        <dbReference type="ARBA" id="ARBA00023146"/>
    </source>
</evidence>
<dbReference type="GO" id="GO:0006429">
    <property type="term" value="P:leucyl-tRNA aminoacylation"/>
    <property type="evidence" value="ECO:0007669"/>
    <property type="project" value="UniProtKB-UniRule"/>
</dbReference>
<dbReference type="Pfam" id="PF00133">
    <property type="entry name" value="tRNA-synt_1"/>
    <property type="match status" value="1"/>
</dbReference>
<dbReference type="Gene3D" id="1.10.730.10">
    <property type="entry name" value="Isoleucyl-tRNA Synthetase, Domain 1"/>
    <property type="match status" value="2"/>
</dbReference>